<dbReference type="SUPFAM" id="SSF51126">
    <property type="entry name" value="Pectin lyase-like"/>
    <property type="match status" value="1"/>
</dbReference>
<dbReference type="EMBL" id="BARU01023242">
    <property type="protein sequence ID" value="GAH50856.1"/>
    <property type="molecule type" value="Genomic_DNA"/>
</dbReference>
<evidence type="ECO:0000259" key="1">
    <source>
        <dbReference type="Pfam" id="PF13229"/>
    </source>
</evidence>
<dbReference type="InterPro" id="IPR039448">
    <property type="entry name" value="Beta_helix"/>
</dbReference>
<dbReference type="Gene3D" id="2.160.20.10">
    <property type="entry name" value="Single-stranded right-handed beta-helix, Pectin lyase-like"/>
    <property type="match status" value="1"/>
</dbReference>
<evidence type="ECO:0000313" key="2">
    <source>
        <dbReference type="EMBL" id="GAH50856.1"/>
    </source>
</evidence>
<comment type="caution">
    <text evidence="2">The sequence shown here is derived from an EMBL/GenBank/DDBJ whole genome shotgun (WGS) entry which is preliminary data.</text>
</comment>
<protein>
    <recommendedName>
        <fullName evidence="1">Right handed beta helix domain-containing protein</fullName>
    </recommendedName>
</protein>
<dbReference type="InterPro" id="IPR006626">
    <property type="entry name" value="PbH1"/>
</dbReference>
<dbReference type="NCBIfam" id="TIGR03804">
    <property type="entry name" value="para_beta_helix"/>
    <property type="match status" value="4"/>
</dbReference>
<accession>X1FYV8</accession>
<dbReference type="SMART" id="SM00710">
    <property type="entry name" value="PbH1"/>
    <property type="match status" value="7"/>
</dbReference>
<dbReference type="Pfam" id="PF13229">
    <property type="entry name" value="Beta_helix"/>
    <property type="match status" value="1"/>
</dbReference>
<dbReference type="InterPro" id="IPR012334">
    <property type="entry name" value="Pectin_lyas_fold"/>
</dbReference>
<feature type="non-terminal residue" evidence="2">
    <location>
        <position position="278"/>
    </location>
</feature>
<gene>
    <name evidence="2" type="ORF">S03H2_37743</name>
</gene>
<sequence length="278" mass="31109">NKSKKFIVLICFSVLLVPLISTNLIEFTAPINELDNQSRIKEITIPKTAWYNNTEAPIEIDALTANDWTWARSQPWCSKGDGSWSDPYIIENVTIDSGSGFDDCIEIRNSHNVYFQIRNCTFFNGTSGAAQAGIHLVNTSKGLLIDNDCTYNYYGIYLEGSNNNTIQGNFAHHNTLYGIWVSYIQGDSSYKSYNNTLLDNRCYTNSLGIRLNDASDIIITGNTCYNNSNTGIYLDSNNLRAKVIGNDCYNNSNNGLSIHSNCLNTTVQGNNLYYNERG</sequence>
<dbReference type="InterPro" id="IPR022441">
    <property type="entry name" value="Para_beta_helix_rpt-2"/>
</dbReference>
<proteinExistence type="predicted"/>
<feature type="domain" description="Right handed beta helix" evidence="1">
    <location>
        <begin position="88"/>
        <end position="212"/>
    </location>
</feature>
<name>X1FYV8_9ZZZZ</name>
<organism evidence="2">
    <name type="scientific">marine sediment metagenome</name>
    <dbReference type="NCBI Taxonomy" id="412755"/>
    <lineage>
        <taxon>unclassified sequences</taxon>
        <taxon>metagenomes</taxon>
        <taxon>ecological metagenomes</taxon>
    </lineage>
</organism>
<feature type="non-terminal residue" evidence="2">
    <location>
        <position position="1"/>
    </location>
</feature>
<dbReference type="AlphaFoldDB" id="X1FYV8"/>
<reference evidence="2" key="1">
    <citation type="journal article" date="2014" name="Front. Microbiol.">
        <title>High frequency of phylogenetically diverse reductive dehalogenase-homologous genes in deep subseafloor sedimentary metagenomes.</title>
        <authorList>
            <person name="Kawai M."/>
            <person name="Futagami T."/>
            <person name="Toyoda A."/>
            <person name="Takaki Y."/>
            <person name="Nishi S."/>
            <person name="Hori S."/>
            <person name="Arai W."/>
            <person name="Tsubouchi T."/>
            <person name="Morono Y."/>
            <person name="Uchiyama I."/>
            <person name="Ito T."/>
            <person name="Fujiyama A."/>
            <person name="Inagaki F."/>
            <person name="Takami H."/>
        </authorList>
    </citation>
    <scope>NUCLEOTIDE SEQUENCE</scope>
    <source>
        <strain evidence="2">Expedition CK06-06</strain>
    </source>
</reference>
<dbReference type="InterPro" id="IPR011050">
    <property type="entry name" value="Pectin_lyase_fold/virulence"/>
</dbReference>